<reference evidence="1 2" key="1">
    <citation type="submission" date="2020-09" db="EMBL/GenBank/DDBJ databases">
        <title>Sinomicrobium weinanense sp. nov., a halophilic bacteria isolated from saline-alkali soil.</title>
        <authorList>
            <person name="Wu P."/>
            <person name="Ren H."/>
            <person name="Mei Y."/>
            <person name="Liang Y."/>
            <person name="Chen Z."/>
        </authorList>
    </citation>
    <scope>NUCLEOTIDE SEQUENCE [LARGE SCALE GENOMIC DNA]</scope>
    <source>
        <strain evidence="1 2">FJxs</strain>
    </source>
</reference>
<dbReference type="EMBL" id="JACVDC010000027">
    <property type="protein sequence ID" value="MBC9796446.1"/>
    <property type="molecule type" value="Genomic_DNA"/>
</dbReference>
<gene>
    <name evidence="1" type="ORF">IBL28_10725</name>
</gene>
<sequence>MKTKIQTYRIPDFCLPYLYYRENTGELSAEEEKAIQDFIKTEGVLHVVEVLDLQPYPYPVNDVFNGTNGFTYRLCRVYDVKISVVYACG</sequence>
<evidence type="ECO:0000313" key="1">
    <source>
        <dbReference type="EMBL" id="MBC9796446.1"/>
    </source>
</evidence>
<organism evidence="1 2">
    <name type="scientific">Sinomicrobium weinanense</name>
    <dbReference type="NCBI Taxonomy" id="2842200"/>
    <lineage>
        <taxon>Bacteria</taxon>
        <taxon>Pseudomonadati</taxon>
        <taxon>Bacteroidota</taxon>
        <taxon>Flavobacteriia</taxon>
        <taxon>Flavobacteriales</taxon>
        <taxon>Flavobacteriaceae</taxon>
        <taxon>Sinomicrobium</taxon>
    </lineage>
</organism>
<dbReference type="RefSeq" id="WP_187965588.1">
    <property type="nucleotide sequence ID" value="NZ_JACVDC010000027.1"/>
</dbReference>
<dbReference type="AlphaFoldDB" id="A0A926JSM1"/>
<proteinExistence type="predicted"/>
<name>A0A926JSM1_9FLAO</name>
<protein>
    <submittedName>
        <fullName evidence="1">Uncharacterized protein</fullName>
    </submittedName>
</protein>
<comment type="caution">
    <text evidence="1">The sequence shown here is derived from an EMBL/GenBank/DDBJ whole genome shotgun (WGS) entry which is preliminary data.</text>
</comment>
<accession>A0A926JSM1</accession>
<dbReference type="Proteomes" id="UP000653730">
    <property type="component" value="Unassembled WGS sequence"/>
</dbReference>
<keyword evidence="2" id="KW-1185">Reference proteome</keyword>
<evidence type="ECO:0000313" key="2">
    <source>
        <dbReference type="Proteomes" id="UP000653730"/>
    </source>
</evidence>